<accession>A0A0R2F6J4</accession>
<dbReference type="Proteomes" id="UP000051442">
    <property type="component" value="Unassembled WGS sequence"/>
</dbReference>
<dbReference type="EMBL" id="AYZM01000125">
    <property type="protein sequence ID" value="KRN21127.1"/>
    <property type="molecule type" value="Genomic_DNA"/>
</dbReference>
<protein>
    <submittedName>
        <fullName evidence="1">Uncharacterized protein</fullName>
    </submittedName>
</protein>
<evidence type="ECO:0000313" key="1">
    <source>
        <dbReference type="EMBL" id="KRN21127.1"/>
    </source>
</evidence>
<dbReference type="AlphaFoldDB" id="A0A0R2F6J4"/>
<name>A0A0R2F6J4_9LACO</name>
<evidence type="ECO:0000313" key="2">
    <source>
        <dbReference type="Proteomes" id="UP000051442"/>
    </source>
</evidence>
<reference evidence="1 2" key="1">
    <citation type="journal article" date="2015" name="Genome Announc.">
        <title>Expanding the biotechnology potential of lactobacilli through comparative genomics of 213 strains and associated genera.</title>
        <authorList>
            <person name="Sun Z."/>
            <person name="Harris H.M."/>
            <person name="McCann A."/>
            <person name="Guo C."/>
            <person name="Argimon S."/>
            <person name="Zhang W."/>
            <person name="Yang X."/>
            <person name="Jeffery I.B."/>
            <person name="Cooney J.C."/>
            <person name="Kagawa T.F."/>
            <person name="Liu W."/>
            <person name="Song Y."/>
            <person name="Salvetti E."/>
            <person name="Wrobel A."/>
            <person name="Rasinkangas P."/>
            <person name="Parkhill J."/>
            <person name="Rea M.C."/>
            <person name="O'Sullivan O."/>
            <person name="Ritari J."/>
            <person name="Douillard F.P."/>
            <person name="Paul Ross R."/>
            <person name="Yang R."/>
            <person name="Briner A.E."/>
            <person name="Felis G.E."/>
            <person name="de Vos W.M."/>
            <person name="Barrangou R."/>
            <person name="Klaenhammer T.R."/>
            <person name="Caufield P.W."/>
            <person name="Cui Y."/>
            <person name="Zhang H."/>
            <person name="O'Toole P.W."/>
        </authorList>
    </citation>
    <scope>NUCLEOTIDE SEQUENCE [LARGE SCALE GENOMIC DNA]</scope>
    <source>
        <strain evidence="1 2">DSM 23365</strain>
    </source>
</reference>
<comment type="caution">
    <text evidence="1">The sequence shown here is derived from an EMBL/GenBank/DDBJ whole genome shotgun (WGS) entry which is preliminary data.</text>
</comment>
<gene>
    <name evidence="1" type="ORF">FD14_GL001247</name>
</gene>
<proteinExistence type="predicted"/>
<dbReference type="PATRIC" id="fig|1423804.4.peg.1341"/>
<keyword evidence="2" id="KW-1185">Reference proteome</keyword>
<organism evidence="1 2">
    <name type="scientific">Secundilactobacillus similis DSM 23365 = JCM 2765</name>
    <dbReference type="NCBI Taxonomy" id="1423804"/>
    <lineage>
        <taxon>Bacteria</taxon>
        <taxon>Bacillati</taxon>
        <taxon>Bacillota</taxon>
        <taxon>Bacilli</taxon>
        <taxon>Lactobacillales</taxon>
        <taxon>Lactobacillaceae</taxon>
        <taxon>Secundilactobacillus</taxon>
    </lineage>
</organism>
<sequence>MLALGIGLTSQPQIGQAASNGQAAQMQVADQDQPLRFWHTENPREKRDTVLGLTGLIFAGGVASWARRRFY</sequence>